<gene>
    <name evidence="1" type="ORF">ACFL6M_01340</name>
</gene>
<dbReference type="InterPro" id="IPR008792">
    <property type="entry name" value="PQQD"/>
</dbReference>
<dbReference type="EMBL" id="JBHPKH010000007">
    <property type="protein sequence ID" value="MFC1572218.1"/>
    <property type="molecule type" value="Genomic_DNA"/>
</dbReference>
<name>A0ABV6YIR7_UNCEI</name>
<dbReference type="InterPro" id="IPR027599">
    <property type="entry name" value="PqqD-rel_X"/>
</dbReference>
<comment type="caution">
    <text evidence="1">The sequence shown here is derived from an EMBL/GenBank/DDBJ whole genome shotgun (WGS) entry which is preliminary data.</text>
</comment>
<evidence type="ECO:0000313" key="2">
    <source>
        <dbReference type="Proteomes" id="UP001593833"/>
    </source>
</evidence>
<accession>A0ABV6YIR7</accession>
<organism evidence="1 2">
    <name type="scientific">Eiseniibacteriota bacterium</name>
    <dbReference type="NCBI Taxonomy" id="2212470"/>
    <lineage>
        <taxon>Bacteria</taxon>
        <taxon>Candidatus Eiseniibacteriota</taxon>
    </lineage>
</organism>
<proteinExistence type="predicted"/>
<reference evidence="1 2" key="1">
    <citation type="submission" date="2024-09" db="EMBL/GenBank/DDBJ databases">
        <authorList>
            <person name="D'Angelo T."/>
        </authorList>
    </citation>
    <scope>NUCLEOTIDE SEQUENCE [LARGE SCALE GENOMIC DNA]</scope>
    <source>
        <strain evidence="1">SAG AM-320-E07</strain>
    </source>
</reference>
<protein>
    <submittedName>
        <fullName evidence="1">HPr-rel-A system PqqD family peptide chaperone</fullName>
    </submittedName>
</protein>
<evidence type="ECO:0000313" key="1">
    <source>
        <dbReference type="EMBL" id="MFC1572218.1"/>
    </source>
</evidence>
<dbReference type="Proteomes" id="UP001593833">
    <property type="component" value="Unassembled WGS sequence"/>
</dbReference>
<sequence>MTRPLRKNSLLIRRMGEETVLYDRNTGAIHTLNPTALLIWDLCDGKHALEDMEQAIRKQFSVGETETVLADIRDVLSHFREEGLLVDP</sequence>
<dbReference type="NCBIfam" id="TIGR04353">
    <property type="entry name" value="PqqD_rel_X"/>
    <property type="match status" value="1"/>
</dbReference>
<dbReference type="Pfam" id="PF05402">
    <property type="entry name" value="PqqD"/>
    <property type="match status" value="1"/>
</dbReference>
<keyword evidence="2" id="KW-1185">Reference proteome</keyword>
<dbReference type="Gene3D" id="1.10.10.1150">
    <property type="entry name" value="Coenzyme PQQ synthesis protein D (PqqD)"/>
    <property type="match status" value="1"/>
</dbReference>
<dbReference type="InterPro" id="IPR041881">
    <property type="entry name" value="PqqD_sf"/>
</dbReference>